<name>A0ABT8KE88_9MICO</name>
<comment type="caution">
    <text evidence="1">The sequence shown here is derived from an EMBL/GenBank/DDBJ whole genome shotgun (WGS) entry which is preliminary data.</text>
</comment>
<proteinExistence type="predicted"/>
<keyword evidence="1" id="KW-0560">Oxidoreductase</keyword>
<dbReference type="InterPro" id="IPR010195">
    <property type="entry name" value="Uncharacterised_peroxidase-rel"/>
</dbReference>
<dbReference type="NCBIfam" id="TIGR01926">
    <property type="entry name" value="peroxid_rel"/>
    <property type="match status" value="1"/>
</dbReference>
<gene>
    <name evidence="1" type="ORF">P5G50_15005</name>
</gene>
<dbReference type="SUPFAM" id="SSF69118">
    <property type="entry name" value="AhpD-like"/>
    <property type="match status" value="1"/>
</dbReference>
<dbReference type="PANTHER" id="PTHR35446">
    <property type="entry name" value="SI:CH211-175M2.5"/>
    <property type="match status" value="1"/>
</dbReference>
<dbReference type="PANTHER" id="PTHR35446:SF2">
    <property type="entry name" value="CARBOXYMUCONOLACTONE DECARBOXYLASE-LIKE DOMAIN-CONTAINING PROTEIN"/>
    <property type="match status" value="1"/>
</dbReference>
<evidence type="ECO:0000313" key="2">
    <source>
        <dbReference type="Proteomes" id="UP001174208"/>
    </source>
</evidence>
<reference evidence="1" key="1">
    <citation type="submission" date="2023-06" db="EMBL/GenBank/DDBJ databases">
        <title>MT1 and MT2 Draft Genomes of Novel Species.</title>
        <authorList>
            <person name="Venkateswaran K."/>
        </authorList>
    </citation>
    <scope>NUCLEOTIDE SEQUENCE</scope>
    <source>
        <strain evidence="1">F6_8S_P_1B</strain>
    </source>
</reference>
<protein>
    <submittedName>
        <fullName evidence="1">Peroxidase-related enzyme</fullName>
    </submittedName>
</protein>
<dbReference type="Gene3D" id="1.20.1290.10">
    <property type="entry name" value="AhpD-like"/>
    <property type="match status" value="1"/>
</dbReference>
<dbReference type="InterPro" id="IPR029032">
    <property type="entry name" value="AhpD-like"/>
</dbReference>
<organism evidence="1 2">
    <name type="scientific">Leifsonia williamsii</name>
    <dbReference type="NCBI Taxonomy" id="3035919"/>
    <lineage>
        <taxon>Bacteria</taxon>
        <taxon>Bacillati</taxon>
        <taxon>Actinomycetota</taxon>
        <taxon>Actinomycetes</taxon>
        <taxon>Micrococcales</taxon>
        <taxon>Microbacteriaceae</taxon>
        <taxon>Leifsonia</taxon>
    </lineage>
</organism>
<evidence type="ECO:0000313" key="1">
    <source>
        <dbReference type="EMBL" id="MDN4615759.1"/>
    </source>
</evidence>
<sequence length="189" mass="20595">MSVIHTPEPDEATGDVAAIYAEDVADLGYVPDYTRVMAMNPEAYRAWEQLGRTIKRSLGAHRFELVTLAAAQGTHSQHCRLAHGRKTLGLMDEGELEAVARDYRTAGLTEAEVAMMEFAERISTDSTGITDADLLHLREVGFTDREIVDITLAAAARNYFSRAIQALGAAVEVPPGISDRLRDALLAPL</sequence>
<accession>A0ABT8KE88</accession>
<dbReference type="RefSeq" id="WP_301212454.1">
    <property type="nucleotide sequence ID" value="NZ_JAROCF010000001.1"/>
</dbReference>
<dbReference type="EMBL" id="JAROCF010000001">
    <property type="protein sequence ID" value="MDN4615759.1"/>
    <property type="molecule type" value="Genomic_DNA"/>
</dbReference>
<dbReference type="Proteomes" id="UP001174208">
    <property type="component" value="Unassembled WGS sequence"/>
</dbReference>
<keyword evidence="1" id="KW-0575">Peroxidase</keyword>
<keyword evidence="2" id="KW-1185">Reference proteome</keyword>
<dbReference type="GO" id="GO:0004601">
    <property type="term" value="F:peroxidase activity"/>
    <property type="evidence" value="ECO:0007669"/>
    <property type="project" value="UniProtKB-KW"/>
</dbReference>